<protein>
    <submittedName>
        <fullName evidence="4">Site-specific DNA recombinase</fullName>
    </submittedName>
</protein>
<evidence type="ECO:0000256" key="2">
    <source>
        <dbReference type="ARBA" id="ARBA00023172"/>
    </source>
</evidence>
<dbReference type="PANTHER" id="PTHR30461">
    <property type="entry name" value="DNA-INVERTASE FROM LAMBDOID PROPHAGE"/>
    <property type="match status" value="1"/>
</dbReference>
<dbReference type="PROSITE" id="PS51736">
    <property type="entry name" value="RECOMBINASES_3"/>
    <property type="match status" value="1"/>
</dbReference>
<organism evidence="4 5">
    <name type="scientific">Terriglobus roseus</name>
    <dbReference type="NCBI Taxonomy" id="392734"/>
    <lineage>
        <taxon>Bacteria</taxon>
        <taxon>Pseudomonadati</taxon>
        <taxon>Acidobacteriota</taxon>
        <taxon>Terriglobia</taxon>
        <taxon>Terriglobales</taxon>
        <taxon>Acidobacteriaceae</taxon>
        <taxon>Terriglobus</taxon>
    </lineage>
</organism>
<keyword evidence="1" id="KW-0238">DNA-binding</keyword>
<dbReference type="SMART" id="SM00857">
    <property type="entry name" value="Resolvase"/>
    <property type="match status" value="1"/>
</dbReference>
<feature type="domain" description="Resolvase/invertase-type recombinase catalytic" evidence="3">
    <location>
        <begin position="2"/>
        <end position="147"/>
    </location>
</feature>
<evidence type="ECO:0000313" key="4">
    <source>
        <dbReference type="EMBL" id="SDE86307.1"/>
    </source>
</evidence>
<dbReference type="CDD" id="cd03768">
    <property type="entry name" value="SR_ResInv"/>
    <property type="match status" value="1"/>
</dbReference>
<dbReference type="GO" id="GO:0000150">
    <property type="term" value="F:DNA strand exchange activity"/>
    <property type="evidence" value="ECO:0007669"/>
    <property type="project" value="InterPro"/>
</dbReference>
<proteinExistence type="predicted"/>
<evidence type="ECO:0000256" key="1">
    <source>
        <dbReference type="ARBA" id="ARBA00023125"/>
    </source>
</evidence>
<dbReference type="PANTHER" id="PTHR30461:SF2">
    <property type="entry name" value="SERINE RECOMBINASE PINE-RELATED"/>
    <property type="match status" value="1"/>
</dbReference>
<dbReference type="SUPFAM" id="SSF53041">
    <property type="entry name" value="Resolvase-like"/>
    <property type="match status" value="1"/>
</dbReference>
<dbReference type="InterPro" id="IPR036162">
    <property type="entry name" value="Resolvase-like_N_sf"/>
</dbReference>
<dbReference type="OrthoDB" id="9800103at2"/>
<evidence type="ECO:0000259" key="3">
    <source>
        <dbReference type="PROSITE" id="PS51736"/>
    </source>
</evidence>
<dbReference type="RefSeq" id="WP_083343896.1">
    <property type="nucleotide sequence ID" value="NZ_LT629690.1"/>
</dbReference>
<keyword evidence="2" id="KW-0233">DNA recombination</keyword>
<accession>A0A1G7GDT8</accession>
<sequence>MKTAIYVRVSKSDGTQDPENQLRELKAFCSKQGWDLVEVYVDHASGKRSDRVNFRRMMTDASKRKFDNVLFWAMDRFSREGIEATLAYIRQLTSYRIGFRSYQEPFFDSAGPFKEFMISAFATFASLERARISERTLAGLARARTQGRIGGRPRVEDDPKIVKSFKRLRKGGHSVREIADKLEISPTTVQKLIKVIE</sequence>
<name>A0A1G7GDT8_9BACT</name>
<dbReference type="InterPro" id="IPR006119">
    <property type="entry name" value="Resolv_N"/>
</dbReference>
<gene>
    <name evidence="4" type="ORF">SAMN05444167_0661</name>
</gene>
<keyword evidence="5" id="KW-1185">Reference proteome</keyword>
<dbReference type="Proteomes" id="UP000182427">
    <property type="component" value="Chromosome I"/>
</dbReference>
<dbReference type="Gene3D" id="3.40.50.1390">
    <property type="entry name" value="Resolvase, N-terminal catalytic domain"/>
    <property type="match status" value="1"/>
</dbReference>
<dbReference type="Pfam" id="PF00239">
    <property type="entry name" value="Resolvase"/>
    <property type="match status" value="1"/>
</dbReference>
<dbReference type="InterPro" id="IPR050639">
    <property type="entry name" value="SSR_resolvase"/>
</dbReference>
<dbReference type="EMBL" id="LT629690">
    <property type="protein sequence ID" value="SDE86307.1"/>
    <property type="molecule type" value="Genomic_DNA"/>
</dbReference>
<dbReference type="AlphaFoldDB" id="A0A1G7GDT8"/>
<dbReference type="GO" id="GO:0003677">
    <property type="term" value="F:DNA binding"/>
    <property type="evidence" value="ECO:0007669"/>
    <property type="project" value="UniProtKB-KW"/>
</dbReference>
<reference evidence="4 5" key="1">
    <citation type="submission" date="2016-10" db="EMBL/GenBank/DDBJ databases">
        <authorList>
            <person name="de Groot N.N."/>
        </authorList>
    </citation>
    <scope>NUCLEOTIDE SEQUENCE [LARGE SCALE GENOMIC DNA]</scope>
    <source>
        <strain evidence="4 5">GAS232</strain>
    </source>
</reference>
<evidence type="ECO:0000313" key="5">
    <source>
        <dbReference type="Proteomes" id="UP000182427"/>
    </source>
</evidence>